<proteinExistence type="predicted"/>
<organism evidence="1 2">
    <name type="scientific">Helianthus annuus</name>
    <name type="common">Common sunflower</name>
    <dbReference type="NCBI Taxonomy" id="4232"/>
    <lineage>
        <taxon>Eukaryota</taxon>
        <taxon>Viridiplantae</taxon>
        <taxon>Streptophyta</taxon>
        <taxon>Embryophyta</taxon>
        <taxon>Tracheophyta</taxon>
        <taxon>Spermatophyta</taxon>
        <taxon>Magnoliopsida</taxon>
        <taxon>eudicotyledons</taxon>
        <taxon>Gunneridae</taxon>
        <taxon>Pentapetalae</taxon>
        <taxon>asterids</taxon>
        <taxon>campanulids</taxon>
        <taxon>Asterales</taxon>
        <taxon>Asteraceae</taxon>
        <taxon>Asteroideae</taxon>
        <taxon>Heliantheae alliance</taxon>
        <taxon>Heliantheae</taxon>
        <taxon>Helianthus</taxon>
    </lineage>
</organism>
<dbReference type="AlphaFoldDB" id="A0A251VTQ5"/>
<evidence type="ECO:0000313" key="1">
    <source>
        <dbReference type="EMBL" id="OTG38472.1"/>
    </source>
</evidence>
<keyword evidence="2" id="KW-1185">Reference proteome</keyword>
<gene>
    <name evidence="1" type="ORF">HannXRQ_Chr01g0030091</name>
</gene>
<sequence length="68" mass="7768">MRVNLHYDGCKHKVKKFLQRIDAEVMKSLNIPNGACPQPIIGPPRGRSELSNMRCLYLDMELATTIRV</sequence>
<reference evidence="2" key="1">
    <citation type="journal article" date="2017" name="Nature">
        <title>The sunflower genome provides insights into oil metabolism, flowering and Asterid evolution.</title>
        <authorList>
            <person name="Badouin H."/>
            <person name="Gouzy J."/>
            <person name="Grassa C.J."/>
            <person name="Murat F."/>
            <person name="Staton S.E."/>
            <person name="Cottret L."/>
            <person name="Lelandais-Briere C."/>
            <person name="Owens G.L."/>
            <person name="Carrere S."/>
            <person name="Mayjonade B."/>
            <person name="Legrand L."/>
            <person name="Gill N."/>
            <person name="Kane N.C."/>
            <person name="Bowers J.E."/>
            <person name="Hubner S."/>
            <person name="Bellec A."/>
            <person name="Berard A."/>
            <person name="Berges H."/>
            <person name="Blanchet N."/>
            <person name="Boniface M.C."/>
            <person name="Brunel D."/>
            <person name="Catrice O."/>
            <person name="Chaidir N."/>
            <person name="Claudel C."/>
            <person name="Donnadieu C."/>
            <person name="Faraut T."/>
            <person name="Fievet G."/>
            <person name="Helmstetter N."/>
            <person name="King M."/>
            <person name="Knapp S.J."/>
            <person name="Lai Z."/>
            <person name="Le Paslier M.C."/>
            <person name="Lippi Y."/>
            <person name="Lorenzon L."/>
            <person name="Mandel J.R."/>
            <person name="Marage G."/>
            <person name="Marchand G."/>
            <person name="Marquand E."/>
            <person name="Bret-Mestries E."/>
            <person name="Morien E."/>
            <person name="Nambeesan S."/>
            <person name="Nguyen T."/>
            <person name="Pegot-Espagnet P."/>
            <person name="Pouilly N."/>
            <person name="Raftis F."/>
            <person name="Sallet E."/>
            <person name="Schiex T."/>
            <person name="Thomas J."/>
            <person name="Vandecasteele C."/>
            <person name="Vares D."/>
            <person name="Vear F."/>
            <person name="Vautrin S."/>
            <person name="Crespi M."/>
            <person name="Mangin B."/>
            <person name="Burke J.M."/>
            <person name="Salse J."/>
            <person name="Munos S."/>
            <person name="Vincourt P."/>
            <person name="Rieseberg L.H."/>
            <person name="Langlade N.B."/>
        </authorList>
    </citation>
    <scope>NUCLEOTIDE SEQUENCE [LARGE SCALE GENOMIC DNA]</scope>
    <source>
        <strain evidence="2">cv. SF193</strain>
    </source>
</reference>
<dbReference type="Proteomes" id="UP000215914">
    <property type="component" value="Chromosome 1"/>
</dbReference>
<protein>
    <submittedName>
        <fullName evidence="1">Uncharacterized protein</fullName>
    </submittedName>
</protein>
<dbReference type="InParanoid" id="A0A251VTQ5"/>
<name>A0A251VTQ5_HELAN</name>
<accession>A0A251VTQ5</accession>
<dbReference type="EMBL" id="CM007890">
    <property type="protein sequence ID" value="OTG38472.1"/>
    <property type="molecule type" value="Genomic_DNA"/>
</dbReference>
<evidence type="ECO:0000313" key="2">
    <source>
        <dbReference type="Proteomes" id="UP000215914"/>
    </source>
</evidence>